<evidence type="ECO:0000313" key="1">
    <source>
        <dbReference type="EMBL" id="CAD8094128.1"/>
    </source>
</evidence>
<organism evidence="1 2">
    <name type="scientific">Paramecium primaurelia</name>
    <dbReference type="NCBI Taxonomy" id="5886"/>
    <lineage>
        <taxon>Eukaryota</taxon>
        <taxon>Sar</taxon>
        <taxon>Alveolata</taxon>
        <taxon>Ciliophora</taxon>
        <taxon>Intramacronucleata</taxon>
        <taxon>Oligohymenophorea</taxon>
        <taxon>Peniculida</taxon>
        <taxon>Parameciidae</taxon>
        <taxon>Paramecium</taxon>
    </lineage>
</organism>
<dbReference type="Proteomes" id="UP000688137">
    <property type="component" value="Unassembled WGS sequence"/>
</dbReference>
<gene>
    <name evidence="1" type="ORF">PPRIM_AZ9-3.1.T0950014</name>
</gene>
<dbReference type="OMA" id="HHRADIN"/>
<keyword evidence="2" id="KW-1185">Reference proteome</keyword>
<comment type="caution">
    <text evidence="1">The sequence shown here is derived from an EMBL/GenBank/DDBJ whole genome shotgun (WGS) entry which is preliminary data.</text>
</comment>
<name>A0A8S1NNR5_PARPR</name>
<accession>A0A8S1NNR5</accession>
<proteinExistence type="predicted"/>
<reference evidence="1" key="1">
    <citation type="submission" date="2021-01" db="EMBL/GenBank/DDBJ databases">
        <authorList>
            <consortium name="Genoscope - CEA"/>
            <person name="William W."/>
        </authorList>
    </citation>
    <scope>NUCLEOTIDE SEQUENCE</scope>
</reference>
<evidence type="ECO:0000313" key="2">
    <source>
        <dbReference type="Proteomes" id="UP000688137"/>
    </source>
</evidence>
<dbReference type="EMBL" id="CAJJDM010000098">
    <property type="protein sequence ID" value="CAD8094128.1"/>
    <property type="molecule type" value="Genomic_DNA"/>
</dbReference>
<sequence>MLRLATQAIKNMVQIVPIIRPIQFCQKPIQFFGLARLFKQTRISGQARSKTKSSSSSWKSRIRTQNRLYKIGNHKGLMKRVKIVGPRRARRLKFKSPGSRHLNRNCSKANLRRKRRTRYISDVDMPRMRKLLPLMKRQKCKRGS</sequence>
<protein>
    <recommendedName>
        <fullName evidence="3">50S ribosomal protein L35</fullName>
    </recommendedName>
</protein>
<dbReference type="AlphaFoldDB" id="A0A8S1NNR5"/>
<evidence type="ECO:0008006" key="3">
    <source>
        <dbReference type="Google" id="ProtNLM"/>
    </source>
</evidence>